<comment type="caution">
    <text evidence="2">The sequence shown here is derived from an EMBL/GenBank/DDBJ whole genome shotgun (WGS) entry which is preliminary data.</text>
</comment>
<feature type="transmembrane region" description="Helical" evidence="1">
    <location>
        <begin position="72"/>
        <end position="95"/>
    </location>
</feature>
<evidence type="ECO:0000256" key="1">
    <source>
        <dbReference type="SAM" id="Phobius"/>
    </source>
</evidence>
<dbReference type="EMBL" id="WSGM01000021">
    <property type="protein sequence ID" value="KAE9728250.1"/>
    <property type="molecule type" value="Genomic_DNA"/>
</dbReference>
<proteinExistence type="predicted"/>
<dbReference type="AlphaFoldDB" id="A0A6D0HLL0"/>
<gene>
    <name evidence="2" type="ORF">GP711_23135</name>
</gene>
<accession>A0A6D0HLL0</accession>
<feature type="transmembrane region" description="Helical" evidence="1">
    <location>
        <begin position="49"/>
        <end position="66"/>
    </location>
</feature>
<evidence type="ECO:0000313" key="2">
    <source>
        <dbReference type="EMBL" id="KAE9728250.1"/>
    </source>
</evidence>
<name>A0A6D0HLL0_ECOLX</name>
<organism evidence="2 3">
    <name type="scientific">Escherichia coli</name>
    <dbReference type="NCBI Taxonomy" id="562"/>
    <lineage>
        <taxon>Bacteria</taxon>
        <taxon>Pseudomonadati</taxon>
        <taxon>Pseudomonadota</taxon>
        <taxon>Gammaproteobacteria</taxon>
        <taxon>Enterobacterales</taxon>
        <taxon>Enterobacteriaceae</taxon>
        <taxon>Escherichia</taxon>
    </lineage>
</organism>
<dbReference type="Proteomes" id="UP000437875">
    <property type="component" value="Unassembled WGS sequence"/>
</dbReference>
<keyword evidence="1" id="KW-1133">Transmembrane helix</keyword>
<protein>
    <submittedName>
        <fullName evidence="2">Uncharacterized protein</fullName>
    </submittedName>
</protein>
<sequence length="116" mass="13619">MSEDELIKIMYENNFSKKQINNLKKVSDKYSTSLYDTVFELSRRFSRSLFIHIFTFVIIFHSYIRLCEEHGYTLGHILFAIGVFGITCLIFDLFAPLLQAYRAKKVIKTINKTHGK</sequence>
<keyword evidence="1" id="KW-0472">Membrane</keyword>
<keyword evidence="1" id="KW-0812">Transmembrane</keyword>
<dbReference type="RefSeq" id="WP_021540033.1">
    <property type="nucleotide sequence ID" value="NZ_JBECTP010000002.1"/>
</dbReference>
<evidence type="ECO:0000313" key="3">
    <source>
        <dbReference type="Proteomes" id="UP000437875"/>
    </source>
</evidence>
<reference evidence="2 3" key="1">
    <citation type="submission" date="2019-10" db="EMBL/GenBank/DDBJ databases">
        <title>Antimicrobial-resistant enteric bacteria are widely distributed amongst people, animals and the environment in northern Tanzania.</title>
        <authorList>
            <person name="Subbiah M."/>
            <person name="Call D.R."/>
        </authorList>
    </citation>
    <scope>NUCLEOTIDE SEQUENCE [LARGE SCALE GENOMIC DNA]</scope>
    <source>
        <strain evidence="2 3">TzEc067</strain>
    </source>
</reference>